<evidence type="ECO:0000313" key="2">
    <source>
        <dbReference type="Proteomes" id="UP000201613"/>
    </source>
</evidence>
<dbReference type="RefSeq" id="WP_093990286.1">
    <property type="nucleotide sequence ID" value="NZ_FXZK01000001.1"/>
</dbReference>
<evidence type="ECO:0008006" key="3">
    <source>
        <dbReference type="Google" id="ProtNLM"/>
    </source>
</evidence>
<gene>
    <name evidence="1" type="ORF">LOM8899_00184</name>
</gene>
<dbReference type="AlphaFoldDB" id="A0A238L914"/>
<dbReference type="Gene3D" id="3.40.50.150">
    <property type="entry name" value="Vaccinia Virus protein VP39"/>
    <property type="match status" value="1"/>
</dbReference>
<dbReference type="EMBL" id="FXZK01000001">
    <property type="protein sequence ID" value="SMY06063.1"/>
    <property type="molecule type" value="Genomic_DNA"/>
</dbReference>
<dbReference type="Pfam" id="PF13489">
    <property type="entry name" value="Methyltransf_23"/>
    <property type="match status" value="1"/>
</dbReference>
<reference evidence="1 2" key="1">
    <citation type="submission" date="2017-05" db="EMBL/GenBank/DDBJ databases">
        <authorList>
            <person name="Song R."/>
            <person name="Chenine A.L."/>
            <person name="Ruprecht R.M."/>
        </authorList>
    </citation>
    <scope>NUCLEOTIDE SEQUENCE [LARGE SCALE GENOMIC DNA]</scope>
    <source>
        <strain evidence="1 2">CECT 8899</strain>
    </source>
</reference>
<dbReference type="OrthoDB" id="9787738at2"/>
<dbReference type="Proteomes" id="UP000201613">
    <property type="component" value="Unassembled WGS sequence"/>
</dbReference>
<dbReference type="InterPro" id="IPR029063">
    <property type="entry name" value="SAM-dependent_MTases_sf"/>
</dbReference>
<protein>
    <recommendedName>
        <fullName evidence="3">Methyltransferase type 11 domain-containing protein</fullName>
    </recommendedName>
</protein>
<evidence type="ECO:0000313" key="1">
    <source>
        <dbReference type="EMBL" id="SMY06063.1"/>
    </source>
</evidence>
<proteinExistence type="predicted"/>
<keyword evidence="2" id="KW-1185">Reference proteome</keyword>
<accession>A0A238L914</accession>
<sequence>MVDIPPHIDQTEMYRDQIERNVKKQINRFRNAARGLTPRSCPICGYYGMFSVFGQPPRFDARCGKCNALERHRLLYLYCTRTGFLQPEHELLHFAPEAPLSRFIKDSVGTYDTADISPGRKMTHTINIEDTDLPDAVYDRILCSHVLEHVDDAKALSELHRLLRPGGAAMIMTPIVEGWAETYENANVDGPVQRNLHFGQADHVRMYGRDLRDRIRAAGFELSEYTAVEPDVLTYGLMRGETLFIATKRG</sequence>
<organism evidence="1 2">
    <name type="scientific">Flavimaricola marinus</name>
    <dbReference type="NCBI Taxonomy" id="1819565"/>
    <lineage>
        <taxon>Bacteria</taxon>
        <taxon>Pseudomonadati</taxon>
        <taxon>Pseudomonadota</taxon>
        <taxon>Alphaproteobacteria</taxon>
        <taxon>Rhodobacterales</taxon>
        <taxon>Paracoccaceae</taxon>
        <taxon>Flavimaricola</taxon>
    </lineage>
</organism>
<dbReference type="SUPFAM" id="SSF53335">
    <property type="entry name" value="S-adenosyl-L-methionine-dependent methyltransferases"/>
    <property type="match status" value="1"/>
</dbReference>
<dbReference type="CDD" id="cd02440">
    <property type="entry name" value="AdoMet_MTases"/>
    <property type="match status" value="1"/>
</dbReference>
<name>A0A238L914_9RHOB</name>